<accession>A0A0A9B0U7</accession>
<proteinExistence type="predicted"/>
<evidence type="ECO:0000313" key="1">
    <source>
        <dbReference type="EMBL" id="JAD54800.1"/>
    </source>
</evidence>
<protein>
    <submittedName>
        <fullName evidence="1">Uncharacterized protein</fullName>
    </submittedName>
</protein>
<dbReference type="EMBL" id="GBRH01243095">
    <property type="protein sequence ID" value="JAD54800.1"/>
    <property type="molecule type" value="Transcribed_RNA"/>
</dbReference>
<sequence length="37" mass="4046">MSTQPALGSCSTSVLLLLLCRKRNNSAGPYWYPGCKE</sequence>
<reference evidence="1" key="2">
    <citation type="journal article" date="2015" name="Data Brief">
        <title>Shoot transcriptome of the giant reed, Arundo donax.</title>
        <authorList>
            <person name="Barrero R.A."/>
            <person name="Guerrero F.D."/>
            <person name="Moolhuijzen P."/>
            <person name="Goolsby J.A."/>
            <person name="Tidwell J."/>
            <person name="Bellgard S.E."/>
            <person name="Bellgard M.I."/>
        </authorList>
    </citation>
    <scope>NUCLEOTIDE SEQUENCE</scope>
    <source>
        <tissue evidence="1">Shoot tissue taken approximately 20 cm above the soil surface</tissue>
    </source>
</reference>
<name>A0A0A9B0U7_ARUDO</name>
<dbReference type="AlphaFoldDB" id="A0A0A9B0U7"/>
<organism evidence="1">
    <name type="scientific">Arundo donax</name>
    <name type="common">Giant reed</name>
    <name type="synonym">Donax arundinaceus</name>
    <dbReference type="NCBI Taxonomy" id="35708"/>
    <lineage>
        <taxon>Eukaryota</taxon>
        <taxon>Viridiplantae</taxon>
        <taxon>Streptophyta</taxon>
        <taxon>Embryophyta</taxon>
        <taxon>Tracheophyta</taxon>
        <taxon>Spermatophyta</taxon>
        <taxon>Magnoliopsida</taxon>
        <taxon>Liliopsida</taxon>
        <taxon>Poales</taxon>
        <taxon>Poaceae</taxon>
        <taxon>PACMAD clade</taxon>
        <taxon>Arundinoideae</taxon>
        <taxon>Arundineae</taxon>
        <taxon>Arundo</taxon>
    </lineage>
</organism>
<reference evidence="1" key="1">
    <citation type="submission" date="2014-09" db="EMBL/GenBank/DDBJ databases">
        <authorList>
            <person name="Magalhaes I.L.F."/>
            <person name="Oliveira U."/>
            <person name="Santos F.R."/>
            <person name="Vidigal T.H.D.A."/>
            <person name="Brescovit A.D."/>
            <person name="Santos A.J."/>
        </authorList>
    </citation>
    <scope>NUCLEOTIDE SEQUENCE</scope>
    <source>
        <tissue evidence="1">Shoot tissue taken approximately 20 cm above the soil surface</tissue>
    </source>
</reference>